<evidence type="ECO:0000256" key="1">
    <source>
        <dbReference type="SAM" id="MobiDB-lite"/>
    </source>
</evidence>
<dbReference type="EMBL" id="SOEC01000032">
    <property type="protein sequence ID" value="TDX21883.1"/>
    <property type="molecule type" value="Genomic_DNA"/>
</dbReference>
<organism evidence="2 3">
    <name type="scientific">Modicisalibacter xianhensis</name>
    <dbReference type="NCBI Taxonomy" id="442341"/>
    <lineage>
        <taxon>Bacteria</taxon>
        <taxon>Pseudomonadati</taxon>
        <taxon>Pseudomonadota</taxon>
        <taxon>Gammaproteobacteria</taxon>
        <taxon>Oceanospirillales</taxon>
        <taxon>Halomonadaceae</taxon>
        <taxon>Modicisalibacter</taxon>
    </lineage>
</organism>
<feature type="region of interest" description="Disordered" evidence="1">
    <location>
        <begin position="419"/>
        <end position="440"/>
    </location>
</feature>
<evidence type="ECO:0000313" key="3">
    <source>
        <dbReference type="Proteomes" id="UP000294489"/>
    </source>
</evidence>
<reference evidence="2 3" key="1">
    <citation type="submission" date="2019-03" db="EMBL/GenBank/DDBJ databases">
        <title>Freshwater and sediment microbial communities from various areas in North America, analyzing microbe dynamics in response to fracking.</title>
        <authorList>
            <person name="Lamendella R."/>
        </authorList>
    </citation>
    <scope>NUCLEOTIDE SEQUENCE [LARGE SCALE GENOMIC DNA]</scope>
    <source>
        <strain evidence="2 3">6_TX</strain>
    </source>
</reference>
<name>A0A4V3GS83_9GAMM</name>
<proteinExistence type="predicted"/>
<comment type="caution">
    <text evidence="2">The sequence shown here is derived from an EMBL/GenBank/DDBJ whole genome shotgun (WGS) entry which is preliminary data.</text>
</comment>
<gene>
    <name evidence="2" type="ORF">DFO67_1322</name>
</gene>
<dbReference type="Proteomes" id="UP000294489">
    <property type="component" value="Unassembled WGS sequence"/>
</dbReference>
<dbReference type="AlphaFoldDB" id="A0A4V3GS83"/>
<protein>
    <submittedName>
        <fullName evidence="2">Uncharacterized protein</fullName>
    </submittedName>
</protein>
<accession>A0A4V3GS83</accession>
<dbReference type="RefSeq" id="WP_134021305.1">
    <property type="nucleotide sequence ID" value="NZ_SOEC01000032.1"/>
</dbReference>
<sequence>MATRQYENPWASGIKSLTGAYVAKQQGLAEMAAAQREAEMEAQRWAQEFDLDQKRTLSQLARDKSGIRLDSQEFDFNEQRNPLLLDQTRAQTEASRASAAASRANAQGQRLQNTAFQTNLDLTGGRSTDVYSPGQAEVANAEEITRLTGLARNIQQQAAQLPEGSPRRDQLEQTLGVLRNQVGRAQQVYDMTSSRSVGQVAATRADKALRALEDAGGDMSRLTPLQQRDVEAYYASQPQTDAGVTAMTESQRGKAVGDLQGLYNAALNLDDAMGQALGIIETSGDKIVGLPAAITNITDQVRGAVTGISDLTGLIDQQDAQYLDRITSGITQNASDAKTLQALLSDVAIMNYRLKNPNDPRMSDFDLRVQLRPLESGSARSIAGFINEARERIPQFYNNAVQSRTAAGVEVPEGLLRFNGSGRGQGDPAARATGGPQQGTVVDGYRFMGGDPNDASNWERAQ</sequence>
<evidence type="ECO:0000313" key="2">
    <source>
        <dbReference type="EMBL" id="TDX21883.1"/>
    </source>
</evidence>